<dbReference type="InterPro" id="IPR044669">
    <property type="entry name" value="YneE/VCCN1/2-like"/>
</dbReference>
<proteinExistence type="predicted"/>
<evidence type="ECO:0000313" key="11">
    <source>
        <dbReference type="Proteomes" id="UP000236290"/>
    </source>
</evidence>
<dbReference type="OrthoDB" id="1368at2759"/>
<evidence type="ECO:0000256" key="7">
    <source>
        <dbReference type="ARBA" id="ARBA00023136"/>
    </source>
</evidence>
<keyword evidence="6" id="KW-0406">Ion transport</keyword>
<dbReference type="AlphaFoldDB" id="A0A2K0U8E5"/>
<dbReference type="EMBL" id="MTYI01000063">
    <property type="protein sequence ID" value="PNP54050.1"/>
    <property type="molecule type" value="Genomic_DNA"/>
</dbReference>
<evidence type="ECO:0000256" key="3">
    <source>
        <dbReference type="ARBA" id="ARBA00022475"/>
    </source>
</evidence>
<evidence type="ECO:0000256" key="5">
    <source>
        <dbReference type="ARBA" id="ARBA00022989"/>
    </source>
</evidence>
<keyword evidence="3" id="KW-1003">Cell membrane</keyword>
<dbReference type="Proteomes" id="UP000236290">
    <property type="component" value="Unassembled WGS sequence"/>
</dbReference>
<evidence type="ECO:0000256" key="9">
    <source>
        <dbReference type="SAM" id="Phobius"/>
    </source>
</evidence>
<evidence type="ECO:0000313" key="10">
    <source>
        <dbReference type="EMBL" id="PNP54050.1"/>
    </source>
</evidence>
<keyword evidence="7 9" id="KW-0472">Membrane</keyword>
<dbReference type="PANTHER" id="PTHR33281:SF19">
    <property type="entry name" value="VOLTAGE-DEPENDENT ANION CHANNEL-FORMING PROTEIN YNEE"/>
    <property type="match status" value="1"/>
</dbReference>
<evidence type="ECO:0000256" key="1">
    <source>
        <dbReference type="ARBA" id="ARBA00004651"/>
    </source>
</evidence>
<dbReference type="PANTHER" id="PTHR33281">
    <property type="entry name" value="UPF0187 PROTEIN YNEE"/>
    <property type="match status" value="1"/>
</dbReference>
<accession>A0A2K0U8E5</accession>
<keyword evidence="4 9" id="KW-0812">Transmembrane</keyword>
<evidence type="ECO:0000256" key="8">
    <source>
        <dbReference type="SAM" id="MobiDB-lite"/>
    </source>
</evidence>
<comment type="caution">
    <text evidence="10">The sequence shown here is derived from an EMBL/GenBank/DDBJ whole genome shotgun (WGS) entry which is preliminary data.</text>
</comment>
<comment type="subcellular location">
    <subcellularLocation>
        <location evidence="1">Cell membrane</location>
        <topology evidence="1">Multi-pass membrane protein</topology>
    </subcellularLocation>
</comment>
<name>A0A2K0U8E5_TRIHA</name>
<reference evidence="10 11" key="1">
    <citation type="submission" date="2017-02" db="EMBL/GenBank/DDBJ databases">
        <title>Genomes of Trichoderma spp. with biocontrol activity.</title>
        <authorList>
            <person name="Gardiner D."/>
            <person name="Kazan K."/>
            <person name="Vos C."/>
            <person name="Harvey P."/>
        </authorList>
    </citation>
    <scope>NUCLEOTIDE SEQUENCE [LARGE SCALE GENOMIC DNA]</scope>
    <source>
        <strain evidence="10 11">Tr1</strain>
    </source>
</reference>
<dbReference type="GO" id="GO:0005886">
    <property type="term" value="C:plasma membrane"/>
    <property type="evidence" value="ECO:0007669"/>
    <property type="project" value="UniProtKB-SubCell"/>
</dbReference>
<protein>
    <submittedName>
        <fullName evidence="10">Uncharacterized protein</fullName>
    </submittedName>
</protein>
<organism evidence="10 11">
    <name type="scientific">Trichoderma harzianum</name>
    <name type="common">Hypocrea lixii</name>
    <dbReference type="NCBI Taxonomy" id="5544"/>
    <lineage>
        <taxon>Eukaryota</taxon>
        <taxon>Fungi</taxon>
        <taxon>Dikarya</taxon>
        <taxon>Ascomycota</taxon>
        <taxon>Pezizomycotina</taxon>
        <taxon>Sordariomycetes</taxon>
        <taxon>Hypocreomycetidae</taxon>
        <taxon>Hypocreales</taxon>
        <taxon>Hypocreaceae</taxon>
        <taxon>Trichoderma</taxon>
    </lineage>
</organism>
<gene>
    <name evidence="10" type="ORF">THARTR1_05257</name>
</gene>
<keyword evidence="5 9" id="KW-1133">Transmembrane helix</keyword>
<feature type="transmembrane region" description="Helical" evidence="9">
    <location>
        <begin position="119"/>
        <end position="140"/>
    </location>
</feature>
<dbReference type="GO" id="GO:0005254">
    <property type="term" value="F:chloride channel activity"/>
    <property type="evidence" value="ECO:0007669"/>
    <property type="project" value="InterPro"/>
</dbReference>
<keyword evidence="2" id="KW-0813">Transport</keyword>
<sequence length="476" mass="53433">MSDGDAYVPTEVTVVDQQQPAQGNDKHRATSTEIPLEEQQTNVPGSRMVPPIPLGRRHTLNLEDYFAGPRNMDKHSKWPLFLQMHGSILPKMIVPLIWMSAWSACITCIYEIAKKNIAVNSILLTVLGFVVSTGLSFRGSTAYERYAEGRRFFAALVTSSQALGRIFWIHAKVLPNVDIRKQMLYKISAMNLVVAYAISLKHSLRFEPYTAYQDIEHLVGHLDTFAKSATTTMPINGGVGRKNFFKSIGDYLGLSFAASNPRKQLKKAEKPLGNLPLEILNHLAVTIDDLISRGQLTVPMQQTLAYNNLAALNDAFTGCQRVLNTPLPIAYGILFQQITWLYVVLLPFQMVAVLHWITIPATTVASYIILGLLFIGQEIENPFGHDVNDLPLDSYCEQIALDMDIIASHSNYKPEDFFFSSENVPLWPVSGAAADTWLQRSESKLAETIRTKPTKTFEWRRWRGEKLGDEESTKND</sequence>
<feature type="transmembrane region" description="Helical" evidence="9">
    <location>
        <begin position="93"/>
        <end position="113"/>
    </location>
</feature>
<feature type="transmembrane region" description="Helical" evidence="9">
    <location>
        <begin position="329"/>
        <end position="348"/>
    </location>
</feature>
<feature type="region of interest" description="Disordered" evidence="8">
    <location>
        <begin position="16"/>
        <end position="50"/>
    </location>
</feature>
<dbReference type="Pfam" id="PF25539">
    <property type="entry name" value="Bestrophin_2"/>
    <property type="match status" value="1"/>
</dbReference>
<evidence type="ECO:0000256" key="6">
    <source>
        <dbReference type="ARBA" id="ARBA00023065"/>
    </source>
</evidence>
<evidence type="ECO:0000256" key="2">
    <source>
        <dbReference type="ARBA" id="ARBA00022448"/>
    </source>
</evidence>
<evidence type="ECO:0000256" key="4">
    <source>
        <dbReference type="ARBA" id="ARBA00022692"/>
    </source>
</evidence>
<feature type="transmembrane region" description="Helical" evidence="9">
    <location>
        <begin position="354"/>
        <end position="375"/>
    </location>
</feature>
<feature type="transmembrane region" description="Helical" evidence="9">
    <location>
        <begin position="152"/>
        <end position="171"/>
    </location>
</feature>